<gene>
    <name evidence="1" type="ORF">DL1_20500</name>
</gene>
<evidence type="ECO:0000313" key="1">
    <source>
        <dbReference type="EMBL" id="KEP69988.1"/>
    </source>
</evidence>
<name>A0A074TLW7_9RHOB</name>
<sequence>MSETETIKIEKFSQTVNLSYPTTPMSEECVVFFEEDPHWYRRRKLLSTARCDVYFIYVQNSPWSGLEEISKAAALVAERPYKSIASISYGSSAFPMMTFSAIVNPEYLGVISPTLHENSFEFIEAAQKVSMPNYEREELRTYLLHNEEAANRTILKNLGPGGGWSREVSLEQSEKLRKESKTARFVEELASDKMRALDACFERIVFGEM</sequence>
<dbReference type="AlphaFoldDB" id="A0A074TLW7"/>
<accession>A0A074TLW7</accession>
<reference evidence="1 2" key="1">
    <citation type="submission" date="2014-03" db="EMBL/GenBank/DDBJ databases">
        <title>The draft genome sequence of Thioclava dalianensis DLFJ1-1.</title>
        <authorList>
            <person name="Lai Q."/>
            <person name="Shao Z."/>
        </authorList>
    </citation>
    <scope>NUCLEOTIDE SEQUENCE [LARGE SCALE GENOMIC DNA]</scope>
    <source>
        <strain evidence="1 2">DLFJ1-1</strain>
    </source>
</reference>
<dbReference type="EMBL" id="JHEH01000009">
    <property type="protein sequence ID" value="KEP69988.1"/>
    <property type="molecule type" value="Genomic_DNA"/>
</dbReference>
<dbReference type="Proteomes" id="UP000027725">
    <property type="component" value="Unassembled WGS sequence"/>
</dbReference>
<comment type="caution">
    <text evidence="1">The sequence shown here is derived from an EMBL/GenBank/DDBJ whole genome shotgun (WGS) entry which is preliminary data.</text>
</comment>
<dbReference type="RefSeq" id="WP_038065222.1">
    <property type="nucleotide sequence ID" value="NZ_FOVB01000002.1"/>
</dbReference>
<organism evidence="1 2">
    <name type="scientific">Thioclava dalianensis</name>
    <dbReference type="NCBI Taxonomy" id="1185766"/>
    <lineage>
        <taxon>Bacteria</taxon>
        <taxon>Pseudomonadati</taxon>
        <taxon>Pseudomonadota</taxon>
        <taxon>Alphaproteobacteria</taxon>
        <taxon>Rhodobacterales</taxon>
        <taxon>Paracoccaceae</taxon>
        <taxon>Thioclava</taxon>
    </lineage>
</organism>
<keyword evidence="2" id="KW-1185">Reference proteome</keyword>
<protein>
    <submittedName>
        <fullName evidence="1">Uncharacterized protein</fullName>
    </submittedName>
</protein>
<proteinExistence type="predicted"/>
<evidence type="ECO:0000313" key="2">
    <source>
        <dbReference type="Proteomes" id="UP000027725"/>
    </source>
</evidence>